<name>A0A4U0UHM6_9PEZI</name>
<dbReference type="EMBL" id="NAJP01000072">
    <property type="protein sequence ID" value="TKA35133.1"/>
    <property type="molecule type" value="Genomic_DNA"/>
</dbReference>
<comment type="caution">
    <text evidence="2">The sequence shown here is derived from an EMBL/GenBank/DDBJ whole genome shotgun (WGS) entry which is preliminary data.</text>
</comment>
<feature type="region of interest" description="Disordered" evidence="1">
    <location>
        <begin position="1"/>
        <end position="61"/>
    </location>
</feature>
<dbReference type="Proteomes" id="UP000310066">
    <property type="component" value="Unassembled WGS sequence"/>
</dbReference>
<accession>A0A4U0UHM6</accession>
<gene>
    <name evidence="2" type="ORF">B0A54_13928</name>
</gene>
<evidence type="ECO:0000313" key="3">
    <source>
        <dbReference type="Proteomes" id="UP000310066"/>
    </source>
</evidence>
<dbReference type="AlphaFoldDB" id="A0A4U0UHM6"/>
<reference evidence="2 3" key="1">
    <citation type="submission" date="2017-03" db="EMBL/GenBank/DDBJ databases">
        <title>Genomes of endolithic fungi from Antarctica.</title>
        <authorList>
            <person name="Coleine C."/>
            <person name="Masonjones S."/>
            <person name="Stajich J.E."/>
        </authorList>
    </citation>
    <scope>NUCLEOTIDE SEQUENCE [LARGE SCALE GENOMIC DNA]</scope>
    <source>
        <strain evidence="2 3">CCFEE 5311</strain>
    </source>
</reference>
<evidence type="ECO:0000256" key="1">
    <source>
        <dbReference type="SAM" id="MobiDB-lite"/>
    </source>
</evidence>
<feature type="compositionally biased region" description="Polar residues" evidence="1">
    <location>
        <begin position="1"/>
        <end position="15"/>
    </location>
</feature>
<protein>
    <submittedName>
        <fullName evidence="2">Uncharacterized protein</fullName>
    </submittedName>
</protein>
<organism evidence="2 3">
    <name type="scientific">Friedmanniomyces endolithicus</name>
    <dbReference type="NCBI Taxonomy" id="329885"/>
    <lineage>
        <taxon>Eukaryota</taxon>
        <taxon>Fungi</taxon>
        <taxon>Dikarya</taxon>
        <taxon>Ascomycota</taxon>
        <taxon>Pezizomycotina</taxon>
        <taxon>Dothideomycetes</taxon>
        <taxon>Dothideomycetidae</taxon>
        <taxon>Mycosphaerellales</taxon>
        <taxon>Teratosphaeriaceae</taxon>
        <taxon>Friedmanniomyces</taxon>
    </lineage>
</organism>
<sequence>MSRPSNAGPQVPSTNGHHKGKSTKSNKGTSGTASGSGSGGSGCSGGGGGGGGGSGQNIPGTNIPIEKGKYWFCCNMNCQDHVTWNYTGACHRLF</sequence>
<evidence type="ECO:0000313" key="2">
    <source>
        <dbReference type="EMBL" id="TKA35133.1"/>
    </source>
</evidence>
<proteinExistence type="predicted"/>
<feature type="compositionally biased region" description="Gly residues" evidence="1">
    <location>
        <begin position="34"/>
        <end position="55"/>
    </location>
</feature>